<evidence type="ECO:0000313" key="2">
    <source>
        <dbReference type="Proteomes" id="UP000637578"/>
    </source>
</evidence>
<dbReference type="AlphaFoldDB" id="A0A8J3CEX4"/>
<name>A0A8J3CEX4_9PSEU</name>
<comment type="caution">
    <text evidence="1">The sequence shown here is derived from an EMBL/GenBank/DDBJ whole genome shotgun (WGS) entry which is preliminary data.</text>
</comment>
<gene>
    <name evidence="1" type="ORF">GCM10012275_28380</name>
</gene>
<dbReference type="RefSeq" id="WP_189057775.1">
    <property type="nucleotide sequence ID" value="NZ_BMMK01000011.1"/>
</dbReference>
<reference evidence="1" key="2">
    <citation type="submission" date="2020-09" db="EMBL/GenBank/DDBJ databases">
        <authorList>
            <person name="Sun Q."/>
            <person name="Zhou Y."/>
        </authorList>
    </citation>
    <scope>NUCLEOTIDE SEQUENCE</scope>
    <source>
        <strain evidence="1">CGMCC 4.5737</strain>
    </source>
</reference>
<evidence type="ECO:0000313" key="1">
    <source>
        <dbReference type="EMBL" id="GGM55605.1"/>
    </source>
</evidence>
<dbReference type="Proteomes" id="UP000637578">
    <property type="component" value="Unassembled WGS sequence"/>
</dbReference>
<dbReference type="EMBL" id="BMMK01000011">
    <property type="protein sequence ID" value="GGM55605.1"/>
    <property type="molecule type" value="Genomic_DNA"/>
</dbReference>
<accession>A0A8J3CEX4</accession>
<reference evidence="1" key="1">
    <citation type="journal article" date="2014" name="Int. J. Syst. Evol. Microbiol.">
        <title>Complete genome sequence of Corynebacterium casei LMG S-19264T (=DSM 44701T), isolated from a smear-ripened cheese.</title>
        <authorList>
            <consortium name="US DOE Joint Genome Institute (JGI-PGF)"/>
            <person name="Walter F."/>
            <person name="Albersmeier A."/>
            <person name="Kalinowski J."/>
            <person name="Ruckert C."/>
        </authorList>
    </citation>
    <scope>NUCLEOTIDE SEQUENCE</scope>
    <source>
        <strain evidence="1">CGMCC 4.5737</strain>
    </source>
</reference>
<organism evidence="1 2">
    <name type="scientific">Longimycelium tulufanense</name>
    <dbReference type="NCBI Taxonomy" id="907463"/>
    <lineage>
        <taxon>Bacteria</taxon>
        <taxon>Bacillati</taxon>
        <taxon>Actinomycetota</taxon>
        <taxon>Actinomycetes</taxon>
        <taxon>Pseudonocardiales</taxon>
        <taxon>Pseudonocardiaceae</taxon>
        <taxon>Longimycelium</taxon>
    </lineage>
</organism>
<proteinExistence type="predicted"/>
<sequence>MATTFVGAANTTTDNSATVPTGVQDGDICLVFCYRQDTGGSTGTGFAQVFTRDLTSSSITVLVKEAAGEGTSWTTTDTNATVSIAFRNARIPATWNQVSAASGDTGTLTGVTAGSTLLDVFSSWNTTGAASTHNTPTNYTAPADGSVTEEHGAGNMRASTFYRLDAPAGDHSVSNTNTSTVNGSGLIELPAVTDATGTLDATAPAASSSMSGAVIVAGDLASTAPAATSSASGEVTVAGDLSPTAPAATAAFEGEIPTAGTLDTTAPAANASMSGTAQTIAATGSLSATAPAASSSFEGTKIVPSPRTIVVPAEDRTFAVPAETRRVVVPAENRVYVVPKDRHA</sequence>
<protein>
    <submittedName>
        <fullName evidence="1">Uncharacterized protein</fullName>
    </submittedName>
</protein>
<keyword evidence="2" id="KW-1185">Reference proteome</keyword>